<keyword evidence="1" id="KW-0527">Neuropeptide</keyword>
<sequence>FVLIGLVCLTLADETERDAAFHPRKTYERSSRAIEVNSVEEYESHMKRGAKKCSRNSVCYGVCCGLFYQRCCKDGWRCTFEPSIRTYYCAPSHY</sequence>
<accession>V5TDJ1</accession>
<dbReference type="EMBL" id="KF515933">
    <property type="protein sequence ID" value="AHB62372.1"/>
    <property type="molecule type" value="mRNA"/>
</dbReference>
<proteinExistence type="evidence at transcript level"/>
<name>V5TDJ1_PLADU</name>
<feature type="non-terminal residue" evidence="1">
    <location>
        <position position="1"/>
    </location>
</feature>
<reference evidence="1" key="1">
    <citation type="submission" date="2013-08" db="EMBL/GenBank/DDBJ databases">
        <title>The neuropeptide complement of the marine annelid Platynereis dumerilii.</title>
        <authorList>
            <person name="Conzelmann M."/>
            <person name="Williams E.A."/>
            <person name="Krug K."/>
            <person name="Franz-Wachtel M."/>
            <person name="Macek B."/>
            <person name="Jekely G."/>
        </authorList>
    </citation>
    <scope>NUCLEOTIDE SEQUENCE</scope>
</reference>
<dbReference type="GO" id="GO:0007218">
    <property type="term" value="P:neuropeptide signaling pathway"/>
    <property type="evidence" value="ECO:0007669"/>
    <property type="project" value="UniProtKB-KW"/>
</dbReference>
<evidence type="ECO:0000313" key="1">
    <source>
        <dbReference type="EMBL" id="AHB62372.1"/>
    </source>
</evidence>
<protein>
    <submittedName>
        <fullName evidence="1">SHM neuropeptide</fullName>
    </submittedName>
</protein>
<organism evidence="1">
    <name type="scientific">Platynereis dumerilii</name>
    <name type="common">Dumeril's clam worm</name>
    <dbReference type="NCBI Taxonomy" id="6359"/>
    <lineage>
        <taxon>Eukaryota</taxon>
        <taxon>Metazoa</taxon>
        <taxon>Spiralia</taxon>
        <taxon>Lophotrochozoa</taxon>
        <taxon>Annelida</taxon>
        <taxon>Polychaeta</taxon>
        <taxon>Errantia</taxon>
        <taxon>Phyllodocida</taxon>
        <taxon>Nereididae</taxon>
        <taxon>Platynereis</taxon>
    </lineage>
</organism>
<dbReference type="AlphaFoldDB" id="V5TDJ1"/>